<protein>
    <submittedName>
        <fullName evidence="3">Uncharacterized protein</fullName>
    </submittedName>
</protein>
<comment type="caution">
    <text evidence="3">The sequence shown here is derived from an EMBL/GenBank/DDBJ whole genome shotgun (WGS) entry which is preliminary data.</text>
</comment>
<dbReference type="AlphaFoldDB" id="A0A542SRH3"/>
<keyword evidence="2" id="KW-0812">Transmembrane</keyword>
<reference evidence="3 4" key="1">
    <citation type="submission" date="2019-06" db="EMBL/GenBank/DDBJ databases">
        <title>Sequencing the genomes of 1000 actinobacteria strains.</title>
        <authorList>
            <person name="Klenk H.-P."/>
        </authorList>
    </citation>
    <scope>NUCLEOTIDE SEQUENCE [LARGE SCALE GENOMIC DNA]</scope>
    <source>
        <strain evidence="3 4">DSM 10596</strain>
    </source>
</reference>
<gene>
    <name evidence="3" type="ORF">FB389_1943</name>
</gene>
<accession>A0A542SRH3</accession>
<evidence type="ECO:0000313" key="3">
    <source>
        <dbReference type="EMBL" id="TQK77226.1"/>
    </source>
</evidence>
<dbReference type="RefSeq" id="WP_142113051.1">
    <property type="nucleotide sequence ID" value="NZ_VFNV01000001.1"/>
</dbReference>
<feature type="compositionally biased region" description="Pro residues" evidence="1">
    <location>
        <begin position="277"/>
        <end position="355"/>
    </location>
</feature>
<keyword evidence="2" id="KW-0472">Membrane</keyword>
<keyword evidence="4" id="KW-1185">Reference proteome</keyword>
<sequence>MSNHKRALGLISIVLIAVGVLAAGAAVASATIWRPNPVFAPKTTATSLPLVTSPGVLSAGADSVLISATADSADTVVLAIGRIVDVQGWIGSAAHTTVTGLTSRTELTQATQSGDQESLTSPAGNDMWLVQDSGLGTAEVSWTSTDDSVALLAVVVDSSGTVVGSPNVTLTWTVPTSTPLLIPGLVGGTIAVLAGVVLMAWSRRRGESSDEAAATPSDATEQADVAADVTAFAPQSPNGPAAELAPAAEPVLAAEPEPAPAAEPAPELAPAAEPEPEPAPAAEPAAEPEPAPAAEPEPAPAAEPEPAPAAEPAAEPEPAPAAEPEPEPAPAAEPVPAPEPAPEPAPAPAAEPAPAQPARQPLTRKMLRELKERGELPEGYEHWGQK</sequence>
<evidence type="ECO:0000256" key="2">
    <source>
        <dbReference type="SAM" id="Phobius"/>
    </source>
</evidence>
<name>A0A542SRH3_9MICO</name>
<organism evidence="3 4">
    <name type="scientific">Rarobacter incanus</name>
    <dbReference type="NCBI Taxonomy" id="153494"/>
    <lineage>
        <taxon>Bacteria</taxon>
        <taxon>Bacillati</taxon>
        <taxon>Actinomycetota</taxon>
        <taxon>Actinomycetes</taxon>
        <taxon>Micrococcales</taxon>
        <taxon>Rarobacteraceae</taxon>
        <taxon>Rarobacter</taxon>
    </lineage>
</organism>
<feature type="region of interest" description="Disordered" evidence="1">
    <location>
        <begin position="256"/>
        <end position="386"/>
    </location>
</feature>
<feature type="compositionally biased region" description="Basic and acidic residues" evidence="1">
    <location>
        <begin position="366"/>
        <end position="386"/>
    </location>
</feature>
<feature type="transmembrane region" description="Helical" evidence="2">
    <location>
        <begin position="180"/>
        <end position="201"/>
    </location>
</feature>
<dbReference type="OrthoDB" id="3265533at2"/>
<evidence type="ECO:0000313" key="4">
    <source>
        <dbReference type="Proteomes" id="UP000316181"/>
    </source>
</evidence>
<dbReference type="Proteomes" id="UP000316181">
    <property type="component" value="Unassembled WGS sequence"/>
</dbReference>
<proteinExistence type="predicted"/>
<dbReference type="EMBL" id="VFNV01000001">
    <property type="protein sequence ID" value="TQK77226.1"/>
    <property type="molecule type" value="Genomic_DNA"/>
</dbReference>
<evidence type="ECO:0000256" key="1">
    <source>
        <dbReference type="SAM" id="MobiDB-lite"/>
    </source>
</evidence>
<keyword evidence="2" id="KW-1133">Transmembrane helix</keyword>